<keyword evidence="5" id="KW-1185">Reference proteome</keyword>
<gene>
    <name evidence="4" type="ORF">CLV38_10319</name>
</gene>
<dbReference type="Proteomes" id="UP000238205">
    <property type="component" value="Unassembled WGS sequence"/>
</dbReference>
<dbReference type="NCBIfam" id="NF005255">
    <property type="entry name" value="PRK06762.2-2"/>
    <property type="match status" value="1"/>
</dbReference>
<dbReference type="Gene3D" id="3.40.50.300">
    <property type="entry name" value="P-loop containing nucleotide triphosphate hydrolases"/>
    <property type="match status" value="1"/>
</dbReference>
<dbReference type="InterPro" id="IPR025184">
    <property type="entry name" value="AadA_C"/>
</dbReference>
<dbReference type="InterPro" id="IPR027417">
    <property type="entry name" value="P-loop_NTPase"/>
</dbReference>
<keyword evidence="1 4" id="KW-0808">Transferase</keyword>
<evidence type="ECO:0000313" key="5">
    <source>
        <dbReference type="Proteomes" id="UP000238205"/>
    </source>
</evidence>
<dbReference type="GO" id="GO:0016779">
    <property type="term" value="F:nucleotidyltransferase activity"/>
    <property type="evidence" value="ECO:0007669"/>
    <property type="project" value="InterPro"/>
</dbReference>
<proteinExistence type="predicted"/>
<organism evidence="4 5">
    <name type="scientific">Alkalibacterium olivapovliticus</name>
    <dbReference type="NCBI Taxonomy" id="99907"/>
    <lineage>
        <taxon>Bacteria</taxon>
        <taxon>Bacillati</taxon>
        <taxon>Bacillota</taxon>
        <taxon>Bacilli</taxon>
        <taxon>Lactobacillales</taxon>
        <taxon>Carnobacteriaceae</taxon>
        <taxon>Alkalibacterium</taxon>
    </lineage>
</organism>
<dbReference type="OrthoDB" id="9781848at2"/>
<feature type="domain" description="Polymerase nucleotidyl transferase" evidence="2">
    <location>
        <begin position="182"/>
        <end position="255"/>
    </location>
</feature>
<sequence>MAKLIIIRGNSGSGKSSLAENLQRRFGKDTMRIPQDMIRREMLAVKDGINNPAIHLIKELIVYGAKHQRIVIVEGILKKEWYGELFHEVIPLFDEIYSYYYDLPFEETIRRHQYKQNKEDFTAEDMKHWWNENDRLDIKGEEIIGKNRSLEEISTQIYENVTKSKSIGSDWKTCPQNVRRFVCKLKKEIPKLLEGNMVGIYLHGSLAMGGFHPKKSDIDIIVVTSTAISSQLQERLAMYFLENSNRYYPIEISFLHKKQLTPWHHPCAYDFHYSEEWREIFSGKLSQETTDDFEKAPKTDGDLTAHFTIINKRGICLSGEPIRQVFPKIPKVDYFDSINSDYEECLEEIYNKPVYCVLNMLRVYFYVRDEKISSKLEAAEWGIKNLPERLQLTIEKAKKHYEGNEKTIFERKELAHYKNFIDGRVQNLMKEKSINDKN</sequence>
<dbReference type="EMBL" id="PVTO01000003">
    <property type="protein sequence ID" value="PRY83596.1"/>
    <property type="molecule type" value="Genomic_DNA"/>
</dbReference>
<accession>A0A2T0WAE0</accession>
<dbReference type="Pfam" id="PF01909">
    <property type="entry name" value="NTP_transf_2"/>
    <property type="match status" value="1"/>
</dbReference>
<dbReference type="CDD" id="cd05403">
    <property type="entry name" value="NT_KNTase_like"/>
    <property type="match status" value="1"/>
</dbReference>
<dbReference type="SUPFAM" id="SSF81301">
    <property type="entry name" value="Nucleotidyltransferase"/>
    <property type="match status" value="1"/>
</dbReference>
<dbReference type="SUPFAM" id="SSF52540">
    <property type="entry name" value="P-loop containing nucleoside triphosphate hydrolases"/>
    <property type="match status" value="1"/>
</dbReference>
<name>A0A2T0WAE0_9LACT</name>
<dbReference type="NCBIfam" id="NF005253">
    <property type="entry name" value="PRK06762.1-4"/>
    <property type="match status" value="1"/>
</dbReference>
<dbReference type="Pfam" id="PF13427">
    <property type="entry name" value="AadA_C"/>
    <property type="match status" value="1"/>
</dbReference>
<reference evidence="4 5" key="1">
    <citation type="submission" date="2018-03" db="EMBL/GenBank/DDBJ databases">
        <title>Genomic Encyclopedia of Archaeal and Bacterial Type Strains, Phase II (KMG-II): from individual species to whole genera.</title>
        <authorList>
            <person name="Goeker M."/>
        </authorList>
    </citation>
    <scope>NUCLEOTIDE SEQUENCE [LARGE SCALE GENOMIC DNA]</scope>
    <source>
        <strain evidence="4 5">DSM 13175</strain>
    </source>
</reference>
<dbReference type="InterPro" id="IPR002934">
    <property type="entry name" value="Polymerase_NTP_transf_dom"/>
</dbReference>
<evidence type="ECO:0000313" key="4">
    <source>
        <dbReference type="EMBL" id="PRY83596.1"/>
    </source>
</evidence>
<feature type="domain" description="Adenylyltransferase AadA C-terminal" evidence="3">
    <location>
        <begin position="324"/>
        <end position="413"/>
    </location>
</feature>
<dbReference type="Gene3D" id="3.30.460.10">
    <property type="entry name" value="Beta Polymerase, domain 2"/>
    <property type="match status" value="1"/>
</dbReference>
<dbReference type="AlphaFoldDB" id="A0A2T0WAE0"/>
<evidence type="ECO:0000259" key="3">
    <source>
        <dbReference type="Pfam" id="PF13427"/>
    </source>
</evidence>
<evidence type="ECO:0000256" key="1">
    <source>
        <dbReference type="ARBA" id="ARBA00022679"/>
    </source>
</evidence>
<dbReference type="InterPro" id="IPR043519">
    <property type="entry name" value="NT_sf"/>
</dbReference>
<dbReference type="RefSeq" id="WP_106190879.1">
    <property type="nucleotide sequence ID" value="NZ_PVTO01000003.1"/>
</dbReference>
<protein>
    <submittedName>
        <fullName evidence="4">Nucleotidyltransferase-like protein</fullName>
    </submittedName>
</protein>
<evidence type="ECO:0000259" key="2">
    <source>
        <dbReference type="Pfam" id="PF01909"/>
    </source>
</evidence>
<comment type="caution">
    <text evidence="4">The sequence shown here is derived from an EMBL/GenBank/DDBJ whole genome shotgun (WGS) entry which is preliminary data.</text>
</comment>